<proteinExistence type="predicted"/>
<dbReference type="PROSITE" id="PS01081">
    <property type="entry name" value="HTH_TETR_1"/>
    <property type="match status" value="1"/>
</dbReference>
<dbReference type="Proteomes" id="UP000035352">
    <property type="component" value="Chromosome"/>
</dbReference>
<dbReference type="STRING" id="413882.AAW51_0775"/>
<evidence type="ECO:0000256" key="6">
    <source>
        <dbReference type="SAM" id="MobiDB-lite"/>
    </source>
</evidence>
<dbReference type="AlphaFoldDB" id="A0A0G3BJB7"/>
<dbReference type="OrthoDB" id="2356263at2"/>
<evidence type="ECO:0000313" key="8">
    <source>
        <dbReference type="EMBL" id="AKJ27466.1"/>
    </source>
</evidence>
<sequence length="266" mass="29596">MESAPRKDRKAGEETRQRILDVAERAFIQQGFDALSLRQITEQAQVNLAAVHYHFGGKEALLHAMLERRIGPLNVERLRLLDACQAAWPDAPLSCEHVLAAMFVPALRLARPAPDGDPSFLRLLGRVYTDTSPAVIDYLERHYAPVFDRFFEAFARALPHMPRADLGLRLHFSLKALAGVLAGDDIEQLIAAFSQGKALTEAQLLSRLISLMVAVLKEPLLQMQRSAALEEVLRLADLPTGSKRAGNLRMVHGGEPDRPLHGHRRD</sequence>
<feature type="region of interest" description="Disordered" evidence="6">
    <location>
        <begin position="244"/>
        <end position="266"/>
    </location>
</feature>
<dbReference type="InterPro" id="IPR041586">
    <property type="entry name" value="PsrA_TetR_C"/>
</dbReference>
<dbReference type="Gene3D" id="1.10.357.10">
    <property type="entry name" value="Tetracycline Repressor, domain 2"/>
    <property type="match status" value="1"/>
</dbReference>
<dbReference type="PANTHER" id="PTHR30055">
    <property type="entry name" value="HTH-TYPE TRANSCRIPTIONAL REGULATOR RUTR"/>
    <property type="match status" value="1"/>
</dbReference>
<protein>
    <recommendedName>
        <fullName evidence="7">HTH tetR-type domain-containing protein</fullName>
    </recommendedName>
</protein>
<dbReference type="PRINTS" id="PR00455">
    <property type="entry name" value="HTHTETR"/>
</dbReference>
<organism evidence="8 9">
    <name type="scientific">Caldimonas brevitalea</name>
    <dbReference type="NCBI Taxonomy" id="413882"/>
    <lineage>
        <taxon>Bacteria</taxon>
        <taxon>Pseudomonadati</taxon>
        <taxon>Pseudomonadota</taxon>
        <taxon>Betaproteobacteria</taxon>
        <taxon>Burkholderiales</taxon>
        <taxon>Sphaerotilaceae</taxon>
        <taxon>Caldimonas</taxon>
    </lineage>
</organism>
<dbReference type="PANTHER" id="PTHR30055:SF234">
    <property type="entry name" value="HTH-TYPE TRANSCRIPTIONAL REGULATOR BETI"/>
    <property type="match status" value="1"/>
</dbReference>
<dbReference type="PATRIC" id="fig|413882.6.peg.820"/>
<dbReference type="RefSeq" id="WP_053013315.1">
    <property type="nucleotide sequence ID" value="NZ_CP011371.1"/>
</dbReference>
<feature type="DNA-binding region" description="H-T-H motif" evidence="5">
    <location>
        <begin position="36"/>
        <end position="55"/>
    </location>
</feature>
<dbReference type="Pfam" id="PF17939">
    <property type="entry name" value="TetR_C_30"/>
    <property type="match status" value="1"/>
</dbReference>
<keyword evidence="1" id="KW-0678">Repressor</keyword>
<dbReference type="SUPFAM" id="SSF46689">
    <property type="entry name" value="Homeodomain-like"/>
    <property type="match status" value="1"/>
</dbReference>
<evidence type="ECO:0000256" key="1">
    <source>
        <dbReference type="ARBA" id="ARBA00022491"/>
    </source>
</evidence>
<feature type="domain" description="HTH tetR-type" evidence="7">
    <location>
        <begin position="13"/>
        <end position="73"/>
    </location>
</feature>
<evidence type="ECO:0000256" key="5">
    <source>
        <dbReference type="PROSITE-ProRule" id="PRU00335"/>
    </source>
</evidence>
<accession>A0A0G3BJB7</accession>
<dbReference type="InterPro" id="IPR009057">
    <property type="entry name" value="Homeodomain-like_sf"/>
</dbReference>
<evidence type="ECO:0000256" key="4">
    <source>
        <dbReference type="ARBA" id="ARBA00023163"/>
    </source>
</evidence>
<dbReference type="GO" id="GO:0003700">
    <property type="term" value="F:DNA-binding transcription factor activity"/>
    <property type="evidence" value="ECO:0007669"/>
    <property type="project" value="TreeGrafter"/>
</dbReference>
<keyword evidence="4" id="KW-0804">Transcription</keyword>
<gene>
    <name evidence="8" type="ORF">AAW51_0775</name>
</gene>
<dbReference type="InterPro" id="IPR050109">
    <property type="entry name" value="HTH-type_TetR-like_transc_reg"/>
</dbReference>
<dbReference type="InterPro" id="IPR023772">
    <property type="entry name" value="DNA-bd_HTH_TetR-type_CS"/>
</dbReference>
<evidence type="ECO:0000259" key="7">
    <source>
        <dbReference type="PROSITE" id="PS50977"/>
    </source>
</evidence>
<keyword evidence="9" id="KW-1185">Reference proteome</keyword>
<dbReference type="InterPro" id="IPR036271">
    <property type="entry name" value="Tet_transcr_reg_TetR-rel_C_sf"/>
</dbReference>
<dbReference type="InterPro" id="IPR001647">
    <property type="entry name" value="HTH_TetR"/>
</dbReference>
<name>A0A0G3BJB7_9BURK</name>
<dbReference type="GO" id="GO:0000976">
    <property type="term" value="F:transcription cis-regulatory region binding"/>
    <property type="evidence" value="ECO:0007669"/>
    <property type="project" value="TreeGrafter"/>
</dbReference>
<evidence type="ECO:0000313" key="9">
    <source>
        <dbReference type="Proteomes" id="UP000035352"/>
    </source>
</evidence>
<dbReference type="PROSITE" id="PS50977">
    <property type="entry name" value="HTH_TETR_2"/>
    <property type="match status" value="1"/>
</dbReference>
<keyword evidence="3 5" id="KW-0238">DNA-binding</keyword>
<evidence type="ECO:0000256" key="2">
    <source>
        <dbReference type="ARBA" id="ARBA00023015"/>
    </source>
</evidence>
<dbReference type="EMBL" id="CP011371">
    <property type="protein sequence ID" value="AKJ27466.1"/>
    <property type="molecule type" value="Genomic_DNA"/>
</dbReference>
<dbReference type="Pfam" id="PF00440">
    <property type="entry name" value="TetR_N"/>
    <property type="match status" value="1"/>
</dbReference>
<keyword evidence="2" id="KW-0805">Transcription regulation</keyword>
<evidence type="ECO:0000256" key="3">
    <source>
        <dbReference type="ARBA" id="ARBA00023125"/>
    </source>
</evidence>
<reference evidence="8 9" key="1">
    <citation type="submission" date="2015-05" db="EMBL/GenBank/DDBJ databases">
        <authorList>
            <person name="Tang B."/>
            <person name="Yu Y."/>
        </authorList>
    </citation>
    <scope>NUCLEOTIDE SEQUENCE [LARGE SCALE GENOMIC DNA]</scope>
    <source>
        <strain evidence="8 9">DSM 7029</strain>
    </source>
</reference>
<dbReference type="KEGG" id="pbh:AAW51_0775"/>
<dbReference type="SUPFAM" id="SSF48498">
    <property type="entry name" value="Tetracyclin repressor-like, C-terminal domain"/>
    <property type="match status" value="1"/>
</dbReference>